<dbReference type="SUPFAM" id="SSF52540">
    <property type="entry name" value="P-loop containing nucleoside triphosphate hydrolases"/>
    <property type="match status" value="1"/>
</dbReference>
<organism evidence="1 2">
    <name type="scientific">Massilia aquatica</name>
    <dbReference type="NCBI Taxonomy" id="2609000"/>
    <lineage>
        <taxon>Bacteria</taxon>
        <taxon>Pseudomonadati</taxon>
        <taxon>Pseudomonadota</taxon>
        <taxon>Betaproteobacteria</taxon>
        <taxon>Burkholderiales</taxon>
        <taxon>Oxalobacteraceae</taxon>
        <taxon>Telluria group</taxon>
        <taxon>Massilia</taxon>
    </lineage>
</organism>
<sequence length="212" mass="22804">MIVAIASIQGHALKALLAANLAVLRARSGRTICMIDVDPCRSAYRWSCERSAAGQRPSVPTRTLDARSLAREIDNLSAGFSDLLINTGEVETQEARSALIAARVVLVPVQVGDVDLDSRYPLIARLNSARMFNPSLKVLFVIVSDGPAPSPQQLAAVRLYVAHVMSATLVATVLHVPCSHDYGQGRCASDAQTCDPDAAAELHALYREVYTH</sequence>
<keyword evidence="2" id="KW-1185">Reference proteome</keyword>
<evidence type="ECO:0000313" key="1">
    <source>
        <dbReference type="EMBL" id="NHZ44694.1"/>
    </source>
</evidence>
<evidence type="ECO:0008006" key="3">
    <source>
        <dbReference type="Google" id="ProtNLM"/>
    </source>
</evidence>
<reference evidence="1 2" key="1">
    <citation type="submission" date="2019-09" db="EMBL/GenBank/DDBJ databases">
        <title>Taxonomy of Antarctic Massilia spp.: description of Massilia rubra sp. nov., Massilia aquatica sp. nov., Massilia mucilaginosa sp. nov., Massilia frigida sp. nov. isolated from streams, lakes and regoliths.</title>
        <authorList>
            <person name="Holochova P."/>
            <person name="Sedlacek I."/>
            <person name="Kralova S."/>
            <person name="Maslanova I."/>
            <person name="Busse H.-J."/>
            <person name="Stankova E."/>
            <person name="Vrbovska V."/>
            <person name="Kovarovic V."/>
            <person name="Bartak M."/>
            <person name="Svec P."/>
            <person name="Pantucek R."/>
        </authorList>
    </citation>
    <scope>NUCLEOTIDE SEQUENCE [LARGE SCALE GENOMIC DNA]</scope>
    <source>
        <strain evidence="1 2">CCM 8693</strain>
    </source>
</reference>
<gene>
    <name evidence="1" type="ORF">F1609_31730</name>
</gene>
<evidence type="ECO:0000313" key="2">
    <source>
        <dbReference type="Proteomes" id="UP000819052"/>
    </source>
</evidence>
<protein>
    <recommendedName>
        <fullName evidence="3">ParA family protein</fullName>
    </recommendedName>
</protein>
<dbReference type="RefSeq" id="WP_167081599.1">
    <property type="nucleotide sequence ID" value="NZ_VVIW01000037.1"/>
</dbReference>
<comment type="caution">
    <text evidence="1">The sequence shown here is derived from an EMBL/GenBank/DDBJ whole genome shotgun (WGS) entry which is preliminary data.</text>
</comment>
<dbReference type="Proteomes" id="UP000819052">
    <property type="component" value="Unassembled WGS sequence"/>
</dbReference>
<dbReference type="InterPro" id="IPR027417">
    <property type="entry name" value="P-loop_NTPase"/>
</dbReference>
<dbReference type="EMBL" id="VVIW01000037">
    <property type="protein sequence ID" value="NHZ44694.1"/>
    <property type="molecule type" value="Genomic_DNA"/>
</dbReference>
<accession>A0ABX0ME89</accession>
<name>A0ABX0ME89_9BURK</name>
<proteinExistence type="predicted"/>
<dbReference type="Gene3D" id="3.40.50.300">
    <property type="entry name" value="P-loop containing nucleotide triphosphate hydrolases"/>
    <property type="match status" value="1"/>
</dbReference>